<reference evidence="9 10" key="1">
    <citation type="submission" date="2020-08" db="EMBL/GenBank/DDBJ databases">
        <title>Genomic Encyclopedia of Archaeal and Bacterial Type Strains, Phase II (KMG-II): from individual species to whole genera.</title>
        <authorList>
            <person name="Goeker M."/>
        </authorList>
    </citation>
    <scope>NUCLEOTIDE SEQUENCE [LARGE SCALE GENOMIC DNA]</scope>
    <source>
        <strain evidence="9 10">DSM 23288</strain>
    </source>
</reference>
<evidence type="ECO:0000313" key="10">
    <source>
        <dbReference type="Proteomes" id="UP000585272"/>
    </source>
</evidence>
<feature type="transmembrane region" description="Helical" evidence="7">
    <location>
        <begin position="175"/>
        <end position="197"/>
    </location>
</feature>
<dbReference type="InterPro" id="IPR004638">
    <property type="entry name" value="EmrB-like"/>
</dbReference>
<feature type="transmembrane region" description="Helical" evidence="7">
    <location>
        <begin position="374"/>
        <end position="396"/>
    </location>
</feature>
<dbReference type="Gene3D" id="1.20.1720.10">
    <property type="entry name" value="Multidrug resistance protein D"/>
    <property type="match status" value="1"/>
</dbReference>
<feature type="transmembrane region" description="Helical" evidence="7">
    <location>
        <begin position="408"/>
        <end position="429"/>
    </location>
</feature>
<feature type="transmembrane region" description="Helical" evidence="7">
    <location>
        <begin position="236"/>
        <end position="257"/>
    </location>
</feature>
<dbReference type="SUPFAM" id="SSF103473">
    <property type="entry name" value="MFS general substrate transporter"/>
    <property type="match status" value="1"/>
</dbReference>
<feature type="transmembrane region" description="Helical" evidence="7">
    <location>
        <begin position="21"/>
        <end position="41"/>
    </location>
</feature>
<evidence type="ECO:0000313" key="9">
    <source>
        <dbReference type="EMBL" id="MBB4661799.1"/>
    </source>
</evidence>
<gene>
    <name evidence="9" type="ORF">BDZ31_001372</name>
</gene>
<evidence type="ECO:0000256" key="6">
    <source>
        <dbReference type="ARBA" id="ARBA00023136"/>
    </source>
</evidence>
<protein>
    <submittedName>
        <fullName evidence="9">EmrB/QacA subfamily drug resistance transporter</fullName>
    </submittedName>
</protein>
<dbReference type="RefSeq" id="WP_183340261.1">
    <property type="nucleotide sequence ID" value="NZ_JACHNU010000001.1"/>
</dbReference>
<feature type="transmembrane region" description="Helical" evidence="7">
    <location>
        <begin position="61"/>
        <end position="81"/>
    </location>
</feature>
<dbReference type="AlphaFoldDB" id="A0A840IA66"/>
<accession>A0A840IA66</accession>
<evidence type="ECO:0000256" key="2">
    <source>
        <dbReference type="ARBA" id="ARBA00022448"/>
    </source>
</evidence>
<sequence length="468" mass="47509">MAPSALTPGRAPGDRFDARTLSLLTVMVVGPILALLDASIVNVGIDRLSRELDAQLATMQWATTAYLLALVVAMPTAAWLTDRFGGRTVFVGALMLFVAGSALCALAWSAESLIAFRALQGLGGGALEPTMFTVLARAVGRERAGRMVGLVGVPLMLGPALGPLVGGVILERLAWQWMFLVNVPLGLALIVCALRVVPDDRGSEGAPAPIDAFGIALLTGAAAALVLGFSQAAEHGFGTAAVVSSLGGALALAFAYLRWARRRGSRAVVDLGLFRHGGFLALTGANLLHGTVLYPLLFLVPLFFQQAHGTGPLEAGALLVPEALGAAAGFNLGGRLVAAHGVRRLVAIGLSVYAVALVPFALADATTAHVPLSIALAVAGLGFGVSGGSVLGAVYGTVPPRSAARASAVTFMSSQIGGAVGIAVATVLLGDDANAAPRHGTAFAAVGVVAALGVLSAPLLPGRRRRER</sequence>
<dbReference type="PANTHER" id="PTHR42718">
    <property type="entry name" value="MAJOR FACILITATOR SUPERFAMILY MULTIDRUG TRANSPORTER MFSC"/>
    <property type="match status" value="1"/>
</dbReference>
<evidence type="ECO:0000256" key="4">
    <source>
        <dbReference type="ARBA" id="ARBA00022692"/>
    </source>
</evidence>
<dbReference type="InterPro" id="IPR011701">
    <property type="entry name" value="MFS"/>
</dbReference>
<dbReference type="Pfam" id="PF07690">
    <property type="entry name" value="MFS_1"/>
    <property type="match status" value="1"/>
</dbReference>
<dbReference type="PANTHER" id="PTHR42718:SF46">
    <property type="entry name" value="BLR6921 PROTEIN"/>
    <property type="match status" value="1"/>
</dbReference>
<dbReference type="GO" id="GO:0022857">
    <property type="term" value="F:transmembrane transporter activity"/>
    <property type="evidence" value="ECO:0007669"/>
    <property type="project" value="InterPro"/>
</dbReference>
<dbReference type="EMBL" id="JACHNU010000001">
    <property type="protein sequence ID" value="MBB4661799.1"/>
    <property type="molecule type" value="Genomic_DNA"/>
</dbReference>
<evidence type="ECO:0000256" key="3">
    <source>
        <dbReference type="ARBA" id="ARBA00022475"/>
    </source>
</evidence>
<comment type="caution">
    <text evidence="9">The sequence shown here is derived from an EMBL/GenBank/DDBJ whole genome shotgun (WGS) entry which is preliminary data.</text>
</comment>
<dbReference type="PRINTS" id="PR01036">
    <property type="entry name" value="TCRTETB"/>
</dbReference>
<keyword evidence="6 7" id="KW-0472">Membrane</keyword>
<feature type="transmembrane region" description="Helical" evidence="7">
    <location>
        <begin position="315"/>
        <end position="333"/>
    </location>
</feature>
<feature type="transmembrane region" description="Helical" evidence="7">
    <location>
        <begin position="88"/>
        <end position="108"/>
    </location>
</feature>
<dbReference type="InterPro" id="IPR036259">
    <property type="entry name" value="MFS_trans_sf"/>
</dbReference>
<feature type="transmembrane region" description="Helical" evidence="7">
    <location>
        <begin position="148"/>
        <end position="169"/>
    </location>
</feature>
<feature type="transmembrane region" description="Helical" evidence="7">
    <location>
        <begin position="441"/>
        <end position="460"/>
    </location>
</feature>
<evidence type="ECO:0000256" key="5">
    <source>
        <dbReference type="ARBA" id="ARBA00022989"/>
    </source>
</evidence>
<dbReference type="NCBIfam" id="TIGR00711">
    <property type="entry name" value="efflux_EmrB"/>
    <property type="match status" value="1"/>
</dbReference>
<dbReference type="PROSITE" id="PS50850">
    <property type="entry name" value="MFS"/>
    <property type="match status" value="1"/>
</dbReference>
<evidence type="ECO:0000259" key="8">
    <source>
        <dbReference type="PROSITE" id="PS50850"/>
    </source>
</evidence>
<keyword evidence="5 7" id="KW-1133">Transmembrane helix</keyword>
<name>A0A840IA66_9ACTN</name>
<keyword evidence="2" id="KW-0813">Transport</keyword>
<organism evidence="9 10">
    <name type="scientific">Conexibacter arvalis</name>
    <dbReference type="NCBI Taxonomy" id="912552"/>
    <lineage>
        <taxon>Bacteria</taxon>
        <taxon>Bacillati</taxon>
        <taxon>Actinomycetota</taxon>
        <taxon>Thermoleophilia</taxon>
        <taxon>Solirubrobacterales</taxon>
        <taxon>Conexibacteraceae</taxon>
        <taxon>Conexibacter</taxon>
    </lineage>
</organism>
<proteinExistence type="predicted"/>
<dbReference type="Proteomes" id="UP000585272">
    <property type="component" value="Unassembled WGS sequence"/>
</dbReference>
<dbReference type="GO" id="GO:0005886">
    <property type="term" value="C:plasma membrane"/>
    <property type="evidence" value="ECO:0007669"/>
    <property type="project" value="UniProtKB-SubCell"/>
</dbReference>
<comment type="subcellular location">
    <subcellularLocation>
        <location evidence="1">Cell membrane</location>
        <topology evidence="1">Multi-pass membrane protein</topology>
    </subcellularLocation>
</comment>
<keyword evidence="3" id="KW-1003">Cell membrane</keyword>
<feature type="transmembrane region" description="Helical" evidence="7">
    <location>
        <begin position="114"/>
        <end position="136"/>
    </location>
</feature>
<feature type="transmembrane region" description="Helical" evidence="7">
    <location>
        <begin position="345"/>
        <end position="362"/>
    </location>
</feature>
<feature type="transmembrane region" description="Helical" evidence="7">
    <location>
        <begin position="278"/>
        <end position="303"/>
    </location>
</feature>
<evidence type="ECO:0000256" key="7">
    <source>
        <dbReference type="SAM" id="Phobius"/>
    </source>
</evidence>
<keyword evidence="10" id="KW-1185">Reference proteome</keyword>
<feature type="domain" description="Major facilitator superfamily (MFS) profile" evidence="8">
    <location>
        <begin position="23"/>
        <end position="465"/>
    </location>
</feature>
<keyword evidence="4 7" id="KW-0812">Transmembrane</keyword>
<dbReference type="InterPro" id="IPR020846">
    <property type="entry name" value="MFS_dom"/>
</dbReference>
<dbReference type="Gene3D" id="1.20.1250.20">
    <property type="entry name" value="MFS general substrate transporter like domains"/>
    <property type="match status" value="1"/>
</dbReference>
<feature type="transmembrane region" description="Helical" evidence="7">
    <location>
        <begin position="209"/>
        <end position="230"/>
    </location>
</feature>
<evidence type="ECO:0000256" key="1">
    <source>
        <dbReference type="ARBA" id="ARBA00004651"/>
    </source>
</evidence>